<dbReference type="PRINTS" id="PR01100">
    <property type="entry name" value="SHIKIMTKNASE"/>
</dbReference>
<dbReference type="EC" id="2.7.1.71" evidence="3 11"/>
<keyword evidence="7 11" id="KW-0418">Kinase</keyword>
<evidence type="ECO:0000256" key="5">
    <source>
        <dbReference type="ARBA" id="ARBA00022679"/>
    </source>
</evidence>
<dbReference type="HAMAP" id="MF_00109">
    <property type="entry name" value="Shikimate_kinase"/>
    <property type="match status" value="1"/>
</dbReference>
<keyword evidence="5 11" id="KW-0808">Transferase</keyword>
<dbReference type="InterPro" id="IPR031322">
    <property type="entry name" value="Shikimate/glucono_kinase"/>
</dbReference>
<comment type="subcellular location">
    <subcellularLocation>
        <location evidence="11">Cytoplasm</location>
    </subcellularLocation>
</comment>
<gene>
    <name evidence="11" type="primary">aroK</name>
    <name evidence="12" type="ORF">J7561_06805</name>
</gene>
<dbReference type="GO" id="GO:0009423">
    <property type="term" value="P:chorismate biosynthetic process"/>
    <property type="evidence" value="ECO:0007669"/>
    <property type="project" value="UniProtKB-UniRule"/>
</dbReference>
<evidence type="ECO:0000256" key="9">
    <source>
        <dbReference type="ARBA" id="ARBA00023141"/>
    </source>
</evidence>
<dbReference type="SUPFAM" id="SSF52540">
    <property type="entry name" value="P-loop containing nucleoside triphosphate hydrolases"/>
    <property type="match status" value="1"/>
</dbReference>
<evidence type="ECO:0000256" key="4">
    <source>
        <dbReference type="ARBA" id="ARBA00022605"/>
    </source>
</evidence>
<keyword evidence="8 11" id="KW-0067">ATP-binding</keyword>
<comment type="function">
    <text evidence="11">Catalyzes the specific phosphorylation of the 3-hydroxyl group of shikimic acid using ATP as a cosubstrate.</text>
</comment>
<dbReference type="InterPro" id="IPR023000">
    <property type="entry name" value="Shikimate_kinase_CS"/>
</dbReference>
<evidence type="ECO:0000256" key="6">
    <source>
        <dbReference type="ARBA" id="ARBA00022741"/>
    </source>
</evidence>
<keyword evidence="11" id="KW-0460">Magnesium</keyword>
<accession>A0AB35C342</accession>
<protein>
    <recommendedName>
        <fullName evidence="3 11">Shikimate kinase</fullName>
        <shortName evidence="11">SK</shortName>
        <ecNumber evidence="3 11">2.7.1.71</ecNumber>
    </recommendedName>
</protein>
<dbReference type="Pfam" id="PF01202">
    <property type="entry name" value="SKI"/>
    <property type="match status" value="1"/>
</dbReference>
<dbReference type="GO" id="GO:0000287">
    <property type="term" value="F:magnesium ion binding"/>
    <property type="evidence" value="ECO:0007669"/>
    <property type="project" value="UniProtKB-UniRule"/>
</dbReference>
<dbReference type="AlphaFoldDB" id="A0AB35C342"/>
<sequence>MKMINSFFLVGPMGVGKTTVGQALAEQLGFSFIDSDAYIENQAGQSIADLFATQGEVAFRDLETKAIDALSLLPNIVLSTGGGAILRDVNRDYLKSRGTVIFLDLAPSAIFERIKGDQTRPLLKTTSPLGTLQNIYDERHPIYLDAAHYRILVEGRSPQEISDLLFSLYNDPMNVSADWCIPLKDLKN</sequence>
<comment type="catalytic activity">
    <reaction evidence="10 11">
        <text>shikimate + ATP = 3-phosphoshikimate + ADP + H(+)</text>
        <dbReference type="Rhea" id="RHEA:13121"/>
        <dbReference type="ChEBI" id="CHEBI:15378"/>
        <dbReference type="ChEBI" id="CHEBI:30616"/>
        <dbReference type="ChEBI" id="CHEBI:36208"/>
        <dbReference type="ChEBI" id="CHEBI:145989"/>
        <dbReference type="ChEBI" id="CHEBI:456216"/>
        <dbReference type="EC" id="2.7.1.71"/>
    </reaction>
</comment>
<name>A0AB35C342_9GAMM</name>
<feature type="binding site" evidence="11">
    <location>
        <position position="120"/>
    </location>
    <ligand>
        <name>ATP</name>
        <dbReference type="ChEBI" id="CHEBI:30616"/>
    </ligand>
</feature>
<dbReference type="PANTHER" id="PTHR21087:SF16">
    <property type="entry name" value="SHIKIMATE KINASE 1, CHLOROPLASTIC"/>
    <property type="match status" value="1"/>
</dbReference>
<dbReference type="Proteomes" id="UP000680020">
    <property type="component" value="Unassembled WGS sequence"/>
</dbReference>
<dbReference type="GO" id="GO:0008652">
    <property type="term" value="P:amino acid biosynthetic process"/>
    <property type="evidence" value="ECO:0007669"/>
    <property type="project" value="UniProtKB-KW"/>
</dbReference>
<evidence type="ECO:0000313" key="13">
    <source>
        <dbReference type="Proteomes" id="UP000680020"/>
    </source>
</evidence>
<feature type="binding site" evidence="11">
    <location>
        <position position="36"/>
    </location>
    <ligand>
        <name>substrate</name>
    </ligand>
</feature>
<comment type="caution">
    <text evidence="12">The sequence shown here is derived from an EMBL/GenBank/DDBJ whole genome shotgun (WGS) entry which is preliminary data.</text>
</comment>
<dbReference type="CDD" id="cd00464">
    <property type="entry name" value="SK"/>
    <property type="match status" value="1"/>
</dbReference>
<evidence type="ECO:0000256" key="11">
    <source>
        <dbReference type="HAMAP-Rule" id="MF_00109"/>
    </source>
</evidence>
<dbReference type="PROSITE" id="PS01128">
    <property type="entry name" value="SHIKIMATE_KINASE"/>
    <property type="match status" value="1"/>
</dbReference>
<feature type="binding site" evidence="11">
    <location>
        <position position="82"/>
    </location>
    <ligand>
        <name>substrate</name>
    </ligand>
</feature>
<proteinExistence type="inferred from homology"/>
<evidence type="ECO:0000313" key="12">
    <source>
        <dbReference type="EMBL" id="MBS7824913.1"/>
    </source>
</evidence>
<feature type="binding site" evidence="11">
    <location>
        <begin position="14"/>
        <end position="19"/>
    </location>
    <ligand>
        <name>ATP</name>
        <dbReference type="ChEBI" id="CHEBI:30616"/>
    </ligand>
</feature>
<keyword evidence="11" id="KW-0479">Metal-binding</keyword>
<evidence type="ECO:0000256" key="7">
    <source>
        <dbReference type="ARBA" id="ARBA00022777"/>
    </source>
</evidence>
<reference evidence="12" key="1">
    <citation type="submission" date="2021-03" db="EMBL/GenBank/DDBJ databases">
        <title>Identification and antibiotic profiling of Wohlfahrtiimonas chitiniclastica, an underestimated human pathogen.</title>
        <authorList>
            <person name="Kopf A."/>
            <person name="Bunk B."/>
            <person name="Coldewey S."/>
            <person name="Gunzer F."/>
            <person name="Riedel T."/>
            <person name="Schroettner P."/>
        </authorList>
    </citation>
    <scope>NUCLEOTIDE SEQUENCE</scope>
    <source>
        <strain evidence="12">DSM 100917</strain>
    </source>
</reference>
<evidence type="ECO:0000256" key="1">
    <source>
        <dbReference type="ARBA" id="ARBA00004842"/>
    </source>
</evidence>
<dbReference type="InterPro" id="IPR000623">
    <property type="entry name" value="Shikimate_kinase/TSH1"/>
</dbReference>
<comment type="pathway">
    <text evidence="1 11">Metabolic intermediate biosynthesis; chorismate biosynthesis; chorismate from D-erythrose 4-phosphate and phosphoenolpyruvate: step 5/7.</text>
</comment>
<dbReference type="InterPro" id="IPR027417">
    <property type="entry name" value="P-loop_NTPase"/>
</dbReference>
<feature type="binding site" evidence="11">
    <location>
        <position position="156"/>
    </location>
    <ligand>
        <name>ATP</name>
        <dbReference type="ChEBI" id="CHEBI:30616"/>
    </ligand>
</feature>
<comment type="cofactor">
    <cofactor evidence="11">
        <name>Mg(2+)</name>
        <dbReference type="ChEBI" id="CHEBI:18420"/>
    </cofactor>
    <text evidence="11">Binds 1 Mg(2+) ion per subunit.</text>
</comment>
<feature type="binding site" evidence="11">
    <location>
        <position position="60"/>
    </location>
    <ligand>
        <name>substrate</name>
    </ligand>
</feature>
<dbReference type="EMBL" id="JAGIBU010000005">
    <property type="protein sequence ID" value="MBS7824913.1"/>
    <property type="molecule type" value="Genomic_DNA"/>
</dbReference>
<dbReference type="GO" id="GO:0004765">
    <property type="term" value="F:shikimate kinase activity"/>
    <property type="evidence" value="ECO:0007669"/>
    <property type="project" value="UniProtKB-UniRule"/>
</dbReference>
<dbReference type="GO" id="GO:0005829">
    <property type="term" value="C:cytosol"/>
    <property type="evidence" value="ECO:0007669"/>
    <property type="project" value="TreeGrafter"/>
</dbReference>
<evidence type="ECO:0000256" key="3">
    <source>
        <dbReference type="ARBA" id="ARBA00012154"/>
    </source>
</evidence>
<comment type="similarity">
    <text evidence="2 11">Belongs to the shikimate kinase family.</text>
</comment>
<evidence type="ECO:0000256" key="10">
    <source>
        <dbReference type="ARBA" id="ARBA00048567"/>
    </source>
</evidence>
<evidence type="ECO:0000256" key="2">
    <source>
        <dbReference type="ARBA" id="ARBA00006997"/>
    </source>
</evidence>
<dbReference type="Gene3D" id="3.40.50.300">
    <property type="entry name" value="P-loop containing nucleotide triphosphate hydrolases"/>
    <property type="match status" value="1"/>
</dbReference>
<keyword evidence="11" id="KW-0963">Cytoplasm</keyword>
<dbReference type="PANTHER" id="PTHR21087">
    <property type="entry name" value="SHIKIMATE KINASE"/>
    <property type="match status" value="1"/>
</dbReference>
<comment type="subunit">
    <text evidence="11">Monomer.</text>
</comment>
<keyword evidence="6 11" id="KW-0547">Nucleotide-binding</keyword>
<keyword evidence="9 11" id="KW-0057">Aromatic amino acid biosynthesis</keyword>
<dbReference type="GO" id="GO:0005524">
    <property type="term" value="F:ATP binding"/>
    <property type="evidence" value="ECO:0007669"/>
    <property type="project" value="UniProtKB-UniRule"/>
</dbReference>
<feature type="binding site" evidence="11">
    <location>
        <position position="139"/>
    </location>
    <ligand>
        <name>substrate</name>
    </ligand>
</feature>
<feature type="binding site" evidence="11">
    <location>
        <position position="18"/>
    </location>
    <ligand>
        <name>Mg(2+)</name>
        <dbReference type="ChEBI" id="CHEBI:18420"/>
    </ligand>
</feature>
<organism evidence="12 13">
    <name type="scientific">Wohlfahrtiimonas chitiniclastica</name>
    <dbReference type="NCBI Taxonomy" id="400946"/>
    <lineage>
        <taxon>Bacteria</taxon>
        <taxon>Pseudomonadati</taxon>
        <taxon>Pseudomonadota</taxon>
        <taxon>Gammaproteobacteria</taxon>
        <taxon>Cardiobacteriales</taxon>
        <taxon>Ignatzschineriaceae</taxon>
        <taxon>Wohlfahrtiimonas</taxon>
    </lineage>
</organism>
<dbReference type="GO" id="GO:0009073">
    <property type="term" value="P:aromatic amino acid family biosynthetic process"/>
    <property type="evidence" value="ECO:0007669"/>
    <property type="project" value="UniProtKB-KW"/>
</dbReference>
<evidence type="ECO:0000256" key="8">
    <source>
        <dbReference type="ARBA" id="ARBA00022840"/>
    </source>
</evidence>
<keyword evidence="4 11" id="KW-0028">Amino-acid biosynthesis</keyword>